<comment type="caution">
    <text evidence="3">The sequence shown here is derived from an EMBL/GenBank/DDBJ whole genome shotgun (WGS) entry which is preliminary data.</text>
</comment>
<organism evidence="3 4">
    <name type="scientific">Rhizobium altiplani</name>
    <dbReference type="NCBI Taxonomy" id="1864509"/>
    <lineage>
        <taxon>Bacteria</taxon>
        <taxon>Pseudomonadati</taxon>
        <taxon>Pseudomonadota</taxon>
        <taxon>Alphaproteobacteria</taxon>
        <taxon>Hyphomicrobiales</taxon>
        <taxon>Rhizobiaceae</taxon>
        <taxon>Rhizobium/Agrobacterium group</taxon>
        <taxon>Rhizobium</taxon>
    </lineage>
</organism>
<feature type="signal peptide" evidence="1">
    <location>
        <begin position="1"/>
        <end position="28"/>
    </location>
</feature>
<keyword evidence="1" id="KW-0732">Signal</keyword>
<gene>
    <name evidence="3" type="ORF">AS026_05740</name>
</gene>
<proteinExistence type="predicted"/>
<name>A0A120FL23_9HYPH</name>
<dbReference type="Gene3D" id="3.40.190.10">
    <property type="entry name" value="Periplasmic binding protein-like II"/>
    <property type="match status" value="2"/>
</dbReference>
<dbReference type="SUPFAM" id="SSF53850">
    <property type="entry name" value="Periplasmic binding protein-like II"/>
    <property type="match status" value="1"/>
</dbReference>
<feature type="chain" id="PRO_5007165392" evidence="1">
    <location>
        <begin position="29"/>
        <end position="334"/>
    </location>
</feature>
<dbReference type="OrthoDB" id="8877897at2"/>
<dbReference type="Proteomes" id="UP000068164">
    <property type="component" value="Unassembled WGS sequence"/>
</dbReference>
<dbReference type="Pfam" id="PF09084">
    <property type="entry name" value="NMT1"/>
    <property type="match status" value="1"/>
</dbReference>
<evidence type="ECO:0000313" key="3">
    <source>
        <dbReference type="EMBL" id="KWV51562.1"/>
    </source>
</evidence>
<evidence type="ECO:0000256" key="1">
    <source>
        <dbReference type="SAM" id="SignalP"/>
    </source>
</evidence>
<dbReference type="EMBL" id="LNCD01000078">
    <property type="protein sequence ID" value="KWV51562.1"/>
    <property type="molecule type" value="Genomic_DNA"/>
</dbReference>
<evidence type="ECO:0000313" key="4">
    <source>
        <dbReference type="Proteomes" id="UP000068164"/>
    </source>
</evidence>
<evidence type="ECO:0000259" key="2">
    <source>
        <dbReference type="Pfam" id="PF09084"/>
    </source>
</evidence>
<accession>A0A120FL23</accession>
<protein>
    <submittedName>
        <fullName evidence="3">Sulfonate ABC transporter substrate-binding protein</fullName>
    </submittedName>
</protein>
<dbReference type="PANTHER" id="PTHR30024:SF42">
    <property type="entry name" value="ALIPHATIC SULFONATES-BINDING PROTEIN-RELATED"/>
    <property type="match status" value="1"/>
</dbReference>
<reference evidence="3 4" key="1">
    <citation type="submission" date="2015-11" db="EMBL/GenBank/DDBJ databases">
        <title>Draft Genome Sequence of the Strain BR 10423 (Rhizobium sp.) isolated from nodules of Mimosa pudica.</title>
        <authorList>
            <person name="Barauna A.C."/>
            <person name="Zilli J.E."/>
            <person name="Simoes-Araujo J.L."/>
            <person name="Reis V.M."/>
            <person name="James E.K."/>
            <person name="Reis F.B.Jr."/>
            <person name="Rouws L.F."/>
            <person name="Passos S.R."/>
            <person name="Gois S.R."/>
        </authorList>
    </citation>
    <scope>NUCLEOTIDE SEQUENCE [LARGE SCALE GENOMIC DNA]</scope>
    <source>
        <strain evidence="3 4">BR10423</strain>
    </source>
</reference>
<dbReference type="PROSITE" id="PS51318">
    <property type="entry name" value="TAT"/>
    <property type="match status" value="1"/>
</dbReference>
<sequence length="334" mass="35380">MHISRRSFGRMAAAASLLLAGTAGTVFAAEPEQVTIRYLASQGGLSGHELAEALGYFKDTGITFENVGYAQGGPASLFALASGDVELGSAATAAVLNSIAGGNDFVAAYASNGINKTTESIFYTLEGNPIKSIKDLAGKTIAVNTLGAHLDYTVREALHSVGLPENAAKLVVVPGPQLEQVLRSKQVDISAFGYWQKTFEGAALKNGPLQKVFGDTDVLGEIAGGFVVLRRDWIKQHPAAAKTFVEKSQAALEYARLHPEETKAVIAKVLASRNENPDIAQYFTGYGVREGGKAVPRDLQFWIDILARGGVLQPGQLKAEDILYDPANFAVAAN</sequence>
<dbReference type="InterPro" id="IPR015168">
    <property type="entry name" value="SsuA/THI5"/>
</dbReference>
<dbReference type="AlphaFoldDB" id="A0A120FL23"/>
<feature type="domain" description="SsuA/THI5-like" evidence="2">
    <location>
        <begin position="50"/>
        <end position="261"/>
    </location>
</feature>
<keyword evidence="4" id="KW-1185">Reference proteome</keyword>
<dbReference type="InterPro" id="IPR006311">
    <property type="entry name" value="TAT_signal"/>
</dbReference>
<dbReference type="PANTHER" id="PTHR30024">
    <property type="entry name" value="ALIPHATIC SULFONATES-BINDING PROTEIN-RELATED"/>
    <property type="match status" value="1"/>
</dbReference>